<accession>A0AAV7V9M0</accession>
<evidence type="ECO:0000313" key="3">
    <source>
        <dbReference type="Proteomes" id="UP001066276"/>
    </source>
</evidence>
<protein>
    <submittedName>
        <fullName evidence="2">Uncharacterized protein</fullName>
    </submittedName>
</protein>
<gene>
    <name evidence="2" type="ORF">NDU88_000873</name>
</gene>
<organism evidence="2 3">
    <name type="scientific">Pleurodeles waltl</name>
    <name type="common">Iberian ribbed newt</name>
    <dbReference type="NCBI Taxonomy" id="8319"/>
    <lineage>
        <taxon>Eukaryota</taxon>
        <taxon>Metazoa</taxon>
        <taxon>Chordata</taxon>
        <taxon>Craniata</taxon>
        <taxon>Vertebrata</taxon>
        <taxon>Euteleostomi</taxon>
        <taxon>Amphibia</taxon>
        <taxon>Batrachia</taxon>
        <taxon>Caudata</taxon>
        <taxon>Salamandroidea</taxon>
        <taxon>Salamandridae</taxon>
        <taxon>Pleurodelinae</taxon>
        <taxon>Pleurodeles</taxon>
    </lineage>
</organism>
<sequence>MKSSAARADGAHSPPSKTKQAIPCAIRSARASSACRGGERTRAAHLPAQQRWEVRGAVRKALVVPLPSVAWQGHQAA</sequence>
<proteinExistence type="predicted"/>
<dbReference type="EMBL" id="JANPWB010000003">
    <property type="protein sequence ID" value="KAJ1197010.1"/>
    <property type="molecule type" value="Genomic_DNA"/>
</dbReference>
<evidence type="ECO:0000313" key="2">
    <source>
        <dbReference type="EMBL" id="KAJ1197010.1"/>
    </source>
</evidence>
<reference evidence="2" key="1">
    <citation type="journal article" date="2022" name="bioRxiv">
        <title>Sequencing and chromosome-scale assembly of the giantPleurodeles waltlgenome.</title>
        <authorList>
            <person name="Brown T."/>
            <person name="Elewa A."/>
            <person name="Iarovenko S."/>
            <person name="Subramanian E."/>
            <person name="Araus A.J."/>
            <person name="Petzold A."/>
            <person name="Susuki M."/>
            <person name="Suzuki K.-i.T."/>
            <person name="Hayashi T."/>
            <person name="Toyoda A."/>
            <person name="Oliveira C."/>
            <person name="Osipova E."/>
            <person name="Leigh N.D."/>
            <person name="Simon A."/>
            <person name="Yun M.H."/>
        </authorList>
    </citation>
    <scope>NUCLEOTIDE SEQUENCE</scope>
    <source>
        <strain evidence="2">20211129_DDA</strain>
        <tissue evidence="2">Liver</tissue>
    </source>
</reference>
<dbReference type="Proteomes" id="UP001066276">
    <property type="component" value="Chromosome 2_1"/>
</dbReference>
<feature type="region of interest" description="Disordered" evidence="1">
    <location>
        <begin position="1"/>
        <end position="24"/>
    </location>
</feature>
<dbReference type="AlphaFoldDB" id="A0AAV7V9M0"/>
<name>A0AAV7V9M0_PLEWA</name>
<keyword evidence="3" id="KW-1185">Reference proteome</keyword>
<comment type="caution">
    <text evidence="2">The sequence shown here is derived from an EMBL/GenBank/DDBJ whole genome shotgun (WGS) entry which is preliminary data.</text>
</comment>
<evidence type="ECO:0000256" key="1">
    <source>
        <dbReference type="SAM" id="MobiDB-lite"/>
    </source>
</evidence>